<sequence length="174" mass="20131">MSWHHEDYVSLIAAIGGLVSAVSAAYAARQSRQSAKESRLQQHEIARFERERHLYELLTADSVRANDNAKQAFPRELSFAQASNIAQALDSARHRIRDFTDADMDAAPEKYIKYFRQHLTEEVNSYLTDMAPSAIDKRDPSIEQIEAHSLWTTNRRYFSFRYVEDEDLSDEDEE</sequence>
<gene>
    <name evidence="1" type="ORF">MZUP3_340</name>
</gene>
<name>A0A4Y1NR29_9CAUD</name>
<evidence type="ECO:0000313" key="1">
    <source>
        <dbReference type="EMBL" id="AXH43453.1"/>
    </source>
</evidence>
<accession>A0A4Y1NR29</accession>
<dbReference type="Proteomes" id="UP000305361">
    <property type="component" value="Segment"/>
</dbReference>
<keyword evidence="2" id="KW-1185">Reference proteome</keyword>
<evidence type="ECO:0000313" key="2">
    <source>
        <dbReference type="Proteomes" id="UP000305361"/>
    </source>
</evidence>
<dbReference type="EMBL" id="MH443100">
    <property type="protein sequence ID" value="AXH43453.1"/>
    <property type="molecule type" value="Genomic_DNA"/>
</dbReference>
<proteinExistence type="predicted"/>
<reference evidence="1 2" key="1">
    <citation type="journal article" date="2019" name="J. Basic Microbiol.">
        <title>Complete genome sequence analysis of temperate Erwinia bacteriophages 49 and 59.</title>
        <authorList>
            <person name="Zlatohurska M."/>
            <person name="Gorb T."/>
            <person name="Romaniuk L."/>
            <person name="Korol N."/>
            <person name="Faidiuk Y."/>
            <person name="Kropinski A.M."/>
            <person name="Kushkina A."/>
            <person name="Tovkach F."/>
        </authorList>
    </citation>
    <scope>NUCLEOTIDE SEQUENCE [LARGE SCALE GENOMIC DNA]</scope>
</reference>
<protein>
    <submittedName>
        <fullName evidence="1">Uncharacterized protein</fullName>
    </submittedName>
</protein>
<organism evidence="1 2">
    <name type="scientific">Erwinia phage vB_EhrS_49</name>
    <dbReference type="NCBI Taxonomy" id="2283026"/>
    <lineage>
        <taxon>Viruses</taxon>
        <taxon>Duplodnaviria</taxon>
        <taxon>Heunggongvirae</taxon>
        <taxon>Uroviricota</taxon>
        <taxon>Caudoviricetes</taxon>
        <taxon>Feofaniavirus</taxon>
        <taxon>Feofaniavirus Eho49</taxon>
    </lineage>
</organism>